<dbReference type="Gene3D" id="3.40.50.2300">
    <property type="match status" value="1"/>
</dbReference>
<evidence type="ECO:0000259" key="3">
    <source>
        <dbReference type="PROSITE" id="PS50110"/>
    </source>
</evidence>
<dbReference type="PANTHER" id="PTHR44591">
    <property type="entry name" value="STRESS RESPONSE REGULATOR PROTEIN 1"/>
    <property type="match status" value="1"/>
</dbReference>
<dbReference type="SMART" id="SM00448">
    <property type="entry name" value="REC"/>
    <property type="match status" value="1"/>
</dbReference>
<proteinExistence type="predicted"/>
<dbReference type="CDD" id="cd17535">
    <property type="entry name" value="REC_NarL-like"/>
    <property type="match status" value="1"/>
</dbReference>
<sequence length="124" mass="13081">MPGSILVVDDDASVRGLVVRILRSWGHTVIGEAGTVAEALAFALARQPGVVLVDIGLPDGDGFALTRQLRVDHPAVRVVIFSSDADPSNSAAAARAGAIGFFPKDELLSPALQRLIEDRTDDEH</sequence>
<dbReference type="HOGENOM" id="CLU_000445_69_15_11"/>
<dbReference type="STRING" id="1246995.AFR_28965"/>
<evidence type="ECO:0000256" key="2">
    <source>
        <dbReference type="PROSITE-ProRule" id="PRU00169"/>
    </source>
</evidence>
<dbReference type="KEGG" id="afs:AFR_28965"/>
<dbReference type="InterPro" id="IPR058245">
    <property type="entry name" value="NreC/VraR/RcsB-like_REC"/>
</dbReference>
<keyword evidence="5" id="KW-1185">Reference proteome</keyword>
<evidence type="ECO:0000256" key="1">
    <source>
        <dbReference type="ARBA" id="ARBA00022553"/>
    </source>
</evidence>
<organism evidence="4 5">
    <name type="scientific">Actinoplanes friuliensis DSM 7358</name>
    <dbReference type="NCBI Taxonomy" id="1246995"/>
    <lineage>
        <taxon>Bacteria</taxon>
        <taxon>Bacillati</taxon>
        <taxon>Actinomycetota</taxon>
        <taxon>Actinomycetes</taxon>
        <taxon>Micromonosporales</taxon>
        <taxon>Micromonosporaceae</taxon>
        <taxon>Actinoplanes</taxon>
    </lineage>
</organism>
<dbReference type="Proteomes" id="UP000017746">
    <property type="component" value="Chromosome"/>
</dbReference>
<dbReference type="PROSITE" id="PS50110">
    <property type="entry name" value="RESPONSE_REGULATORY"/>
    <property type="match status" value="1"/>
</dbReference>
<dbReference type="SUPFAM" id="SSF52172">
    <property type="entry name" value="CheY-like"/>
    <property type="match status" value="1"/>
</dbReference>
<dbReference type="eggNOG" id="COG0784">
    <property type="taxonomic scope" value="Bacteria"/>
</dbReference>
<dbReference type="AlphaFoldDB" id="U5W4L4"/>
<dbReference type="InterPro" id="IPR001789">
    <property type="entry name" value="Sig_transdc_resp-reg_receiver"/>
</dbReference>
<dbReference type="InterPro" id="IPR050595">
    <property type="entry name" value="Bact_response_regulator"/>
</dbReference>
<keyword evidence="1 2" id="KW-0597">Phosphoprotein</keyword>
<evidence type="ECO:0000313" key="4">
    <source>
        <dbReference type="EMBL" id="AGZ44054.1"/>
    </source>
</evidence>
<evidence type="ECO:0000313" key="5">
    <source>
        <dbReference type="Proteomes" id="UP000017746"/>
    </source>
</evidence>
<gene>
    <name evidence="4" type="ORF">AFR_28965</name>
</gene>
<dbReference type="InterPro" id="IPR011006">
    <property type="entry name" value="CheY-like_superfamily"/>
</dbReference>
<dbReference type="PATRIC" id="fig|1246995.3.peg.5869"/>
<dbReference type="EMBL" id="CP006272">
    <property type="protein sequence ID" value="AGZ44054.1"/>
    <property type="molecule type" value="Genomic_DNA"/>
</dbReference>
<dbReference type="GO" id="GO:0000160">
    <property type="term" value="P:phosphorelay signal transduction system"/>
    <property type="evidence" value="ECO:0007669"/>
    <property type="project" value="InterPro"/>
</dbReference>
<name>U5W4L4_9ACTN</name>
<dbReference type="RefSeq" id="WP_023560391.1">
    <property type="nucleotide sequence ID" value="NC_022657.1"/>
</dbReference>
<dbReference type="PANTHER" id="PTHR44591:SF3">
    <property type="entry name" value="RESPONSE REGULATORY DOMAIN-CONTAINING PROTEIN"/>
    <property type="match status" value="1"/>
</dbReference>
<feature type="domain" description="Response regulatory" evidence="3">
    <location>
        <begin position="4"/>
        <end position="119"/>
    </location>
</feature>
<dbReference type="OrthoDB" id="7187989at2"/>
<feature type="modified residue" description="4-aspartylphosphate" evidence="2">
    <location>
        <position position="54"/>
    </location>
</feature>
<accession>U5W4L4</accession>
<protein>
    <submittedName>
        <fullName evidence="4">Response regulator receiver protein</fullName>
    </submittedName>
</protein>
<dbReference type="Pfam" id="PF00072">
    <property type="entry name" value="Response_reg"/>
    <property type="match status" value="1"/>
</dbReference>
<reference evidence="4 5" key="1">
    <citation type="journal article" date="2014" name="J. Biotechnol.">
        <title>Complete genome sequence of the actinobacterium Actinoplanes friuliensis HAG 010964, producer of the lipopeptide antibiotic friulimycin.</title>
        <authorList>
            <person name="Ruckert C."/>
            <person name="Szczepanowski R."/>
            <person name="Albersmeier A."/>
            <person name="Goesmann A."/>
            <person name="Fischer N."/>
            <person name="Steinkamper A."/>
            <person name="Puhler A."/>
            <person name="Biener R."/>
            <person name="Schwartz D."/>
            <person name="Kalinowski J."/>
        </authorList>
    </citation>
    <scope>NUCLEOTIDE SEQUENCE [LARGE SCALE GENOMIC DNA]</scope>
    <source>
        <strain evidence="4 5">DSM 7358</strain>
    </source>
</reference>